<sequence>MKLCDGCIKGKMSVDKFPSNVRGHVKTTSVLQLVHTDVMGPMSVSSQVKARYALTFIDDYSHFVMIPSTTDLNLLPEATVNTVQQPVREQLPVERRQQLPPPTEQQQLGYERELTYAIVFRPPVEGRLVVRNPV</sequence>
<proteinExistence type="predicted"/>
<organism evidence="1 2">
    <name type="scientific">Peronosclerospora sorghi</name>
    <dbReference type="NCBI Taxonomy" id="230839"/>
    <lineage>
        <taxon>Eukaryota</taxon>
        <taxon>Sar</taxon>
        <taxon>Stramenopiles</taxon>
        <taxon>Oomycota</taxon>
        <taxon>Peronosporomycetes</taxon>
        <taxon>Peronosporales</taxon>
        <taxon>Peronosporaceae</taxon>
        <taxon>Peronosclerospora</taxon>
    </lineage>
</organism>
<evidence type="ECO:0000313" key="1">
    <source>
        <dbReference type="EMBL" id="KAI9907332.1"/>
    </source>
</evidence>
<accession>A0ACC0VM99</accession>
<dbReference type="Proteomes" id="UP001163321">
    <property type="component" value="Chromosome 8"/>
</dbReference>
<reference evidence="1 2" key="1">
    <citation type="journal article" date="2022" name="bioRxiv">
        <title>The genome of the oomycete Peronosclerospora sorghi, a cosmopolitan pathogen of maize and sorghum, is inflated with dispersed pseudogenes.</title>
        <authorList>
            <person name="Fletcher K."/>
            <person name="Martin F."/>
            <person name="Isakeit T."/>
            <person name="Cavanaugh K."/>
            <person name="Magill C."/>
            <person name="Michelmore R."/>
        </authorList>
    </citation>
    <scope>NUCLEOTIDE SEQUENCE [LARGE SCALE GENOMIC DNA]</scope>
    <source>
        <strain evidence="1">P6</strain>
    </source>
</reference>
<comment type="caution">
    <text evidence="1">The sequence shown here is derived from an EMBL/GenBank/DDBJ whole genome shotgun (WGS) entry which is preliminary data.</text>
</comment>
<name>A0ACC0VM99_9STRA</name>
<evidence type="ECO:0000313" key="2">
    <source>
        <dbReference type="Proteomes" id="UP001163321"/>
    </source>
</evidence>
<dbReference type="EMBL" id="CM047587">
    <property type="protein sequence ID" value="KAI9907332.1"/>
    <property type="molecule type" value="Genomic_DNA"/>
</dbReference>
<gene>
    <name evidence="1" type="ORF">PsorP6_003787</name>
</gene>
<keyword evidence="2" id="KW-1185">Reference proteome</keyword>
<protein>
    <submittedName>
        <fullName evidence="1">Uncharacterized protein</fullName>
    </submittedName>
</protein>